<dbReference type="Pfam" id="PF01182">
    <property type="entry name" value="Glucosamine_iso"/>
    <property type="match status" value="1"/>
</dbReference>
<dbReference type="Proteomes" id="UP000295632">
    <property type="component" value="Unassembled WGS sequence"/>
</dbReference>
<dbReference type="InterPro" id="IPR037171">
    <property type="entry name" value="NagB/RpiA_transferase-like"/>
</dbReference>
<evidence type="ECO:0000313" key="7">
    <source>
        <dbReference type="Proteomes" id="UP000295632"/>
    </source>
</evidence>
<protein>
    <recommendedName>
        <fullName evidence="4">Glucosamine-6-phosphate deaminase</fullName>
        <ecNumber evidence="4">3.5.99.6</ecNumber>
    </recommendedName>
    <alternativeName>
        <fullName evidence="4">GlcN6P deaminase</fullName>
        <shortName evidence="4">GNPDA</shortName>
    </alternativeName>
    <alternativeName>
        <fullName evidence="4">Glucosamine-6-phosphate isomerase</fullName>
    </alternativeName>
</protein>
<comment type="similarity">
    <text evidence="4">Belongs to the glucosamine/galactosamine-6-phosphate isomerase family. NagB subfamily.</text>
</comment>
<dbReference type="UniPathway" id="UPA00629">
    <property type="reaction ID" value="UER00684"/>
</dbReference>
<dbReference type="CDD" id="cd01399">
    <property type="entry name" value="GlcN6P_deaminase"/>
    <property type="match status" value="1"/>
</dbReference>
<reference evidence="6 7" key="1">
    <citation type="submission" date="2019-03" db="EMBL/GenBank/DDBJ databases">
        <title>Genomic Encyclopedia of Type Strains, Phase IV (KMG-IV): sequencing the most valuable type-strain genomes for metagenomic binning, comparative biology and taxonomic classification.</title>
        <authorList>
            <person name="Goeker M."/>
        </authorList>
    </citation>
    <scope>NUCLEOTIDE SEQUENCE [LARGE SCALE GENOMIC DNA]</scope>
    <source>
        <strain evidence="6 7">DSM 28697</strain>
    </source>
</reference>
<dbReference type="GO" id="GO:0019262">
    <property type="term" value="P:N-acetylneuraminate catabolic process"/>
    <property type="evidence" value="ECO:0007669"/>
    <property type="project" value="UniProtKB-UniRule"/>
</dbReference>
<dbReference type="HAMAP" id="MF_01241">
    <property type="entry name" value="GlcN6P_deamin"/>
    <property type="match status" value="1"/>
</dbReference>
<sequence>MDIKIVNGKDGLAKEAANYIVEHLKKRDASVLGLATGSTPVGTYKELIAMHKEGKVSFANVHTFNLDEYVGLKNTDTNSYHYYMKELFFSHIDVPEDQFHLPKGTAEDIEAECHTYEKLIRQTGGIDLQLLGIGTNGHIGFNEPGTSFQSRTHVVTLDESTREANARFFDAIEDVPTHAITMGIESILEAKDILLLVAGKEKGEALSELLYGDVREDIPATALRKHPSVTVIVDTEAYQAAKIPGEENLYGG</sequence>
<dbReference type="EC" id="3.5.99.6" evidence="4"/>
<feature type="active site" description="For ring-opening step" evidence="4">
    <location>
        <position position="136"/>
    </location>
</feature>
<dbReference type="PROSITE" id="PS01161">
    <property type="entry name" value="GLC_GALNAC_ISOMERASE"/>
    <property type="match status" value="1"/>
</dbReference>
<evidence type="ECO:0000256" key="3">
    <source>
        <dbReference type="ARBA" id="ARBA00023277"/>
    </source>
</evidence>
<keyword evidence="2 4" id="KW-0378">Hydrolase</keyword>
<comment type="caution">
    <text evidence="6">The sequence shown here is derived from an EMBL/GenBank/DDBJ whole genome shotgun (WGS) entry which is preliminary data.</text>
</comment>
<comment type="catalytic activity">
    <reaction evidence="1 4">
        <text>alpha-D-glucosamine 6-phosphate + H2O = beta-D-fructose 6-phosphate + NH4(+)</text>
        <dbReference type="Rhea" id="RHEA:12172"/>
        <dbReference type="ChEBI" id="CHEBI:15377"/>
        <dbReference type="ChEBI" id="CHEBI:28938"/>
        <dbReference type="ChEBI" id="CHEBI:57634"/>
        <dbReference type="ChEBI" id="CHEBI:75989"/>
        <dbReference type="EC" id="3.5.99.6"/>
    </reaction>
</comment>
<name>A0A4R6TV58_9BACI</name>
<dbReference type="PANTHER" id="PTHR11280:SF5">
    <property type="entry name" value="GLUCOSAMINE-6-PHOSPHATE ISOMERASE"/>
    <property type="match status" value="1"/>
</dbReference>
<comment type="function">
    <text evidence="4">Catalyzes the reversible isomerization-deamination of glucosamine 6-phosphate (GlcN6P) to form fructose 6-phosphate (Fru6P) and ammonium ion.</text>
</comment>
<gene>
    <name evidence="4" type="primary">nagB</name>
    <name evidence="6" type="ORF">EV213_12054</name>
</gene>
<evidence type="ECO:0000256" key="4">
    <source>
        <dbReference type="HAMAP-Rule" id="MF_01241"/>
    </source>
</evidence>
<comment type="caution">
    <text evidence="4">Lacks conserved residue(s) required for the propagation of feature annotation.</text>
</comment>
<dbReference type="GO" id="GO:0006046">
    <property type="term" value="P:N-acetylglucosamine catabolic process"/>
    <property type="evidence" value="ECO:0007669"/>
    <property type="project" value="UniProtKB-UniRule"/>
</dbReference>
<dbReference type="SUPFAM" id="SSF100950">
    <property type="entry name" value="NagB/RpiA/CoA transferase-like"/>
    <property type="match status" value="1"/>
</dbReference>
<dbReference type="GO" id="GO:0006043">
    <property type="term" value="P:glucosamine catabolic process"/>
    <property type="evidence" value="ECO:0007669"/>
    <property type="project" value="TreeGrafter"/>
</dbReference>
<evidence type="ECO:0000313" key="6">
    <source>
        <dbReference type="EMBL" id="TDQ36123.1"/>
    </source>
</evidence>
<dbReference type="InterPro" id="IPR006148">
    <property type="entry name" value="Glc/Gal-6P_isomerase"/>
</dbReference>
<feature type="active site" description="Proton acceptor; for enolization step" evidence="4">
    <location>
        <position position="67"/>
    </location>
</feature>
<feature type="active site" description="For ring-opening step" evidence="4">
    <location>
        <position position="143"/>
    </location>
</feature>
<dbReference type="GO" id="GO:0042802">
    <property type="term" value="F:identical protein binding"/>
    <property type="evidence" value="ECO:0007669"/>
    <property type="project" value="TreeGrafter"/>
</dbReference>
<dbReference type="GO" id="GO:0005737">
    <property type="term" value="C:cytoplasm"/>
    <property type="evidence" value="ECO:0007669"/>
    <property type="project" value="TreeGrafter"/>
</dbReference>
<dbReference type="AlphaFoldDB" id="A0A4R6TV58"/>
<feature type="domain" description="Glucosamine/galactosamine-6-phosphate isomerase" evidence="5">
    <location>
        <begin position="12"/>
        <end position="226"/>
    </location>
</feature>
<evidence type="ECO:0000256" key="2">
    <source>
        <dbReference type="ARBA" id="ARBA00022801"/>
    </source>
</evidence>
<keyword evidence="7" id="KW-1185">Reference proteome</keyword>
<evidence type="ECO:0000259" key="5">
    <source>
        <dbReference type="Pfam" id="PF01182"/>
    </source>
</evidence>
<dbReference type="FunFam" id="3.40.50.1360:FF:000003">
    <property type="entry name" value="Glucosamine-6-phosphate deaminase"/>
    <property type="match status" value="1"/>
</dbReference>
<comment type="pathway">
    <text evidence="4">Amino-sugar metabolism; N-acetylneuraminate degradation; D-fructose 6-phosphate from N-acetylneuraminate: step 5/5.</text>
</comment>
<feature type="active site" description="Proton acceptor; for ring-opening step" evidence="4">
    <location>
        <position position="138"/>
    </location>
</feature>
<dbReference type="InterPro" id="IPR004547">
    <property type="entry name" value="Glucosamine6P_isomerase"/>
</dbReference>
<keyword evidence="3 4" id="KW-0119">Carbohydrate metabolism</keyword>
<organism evidence="6 7">
    <name type="scientific">Aureibacillus halotolerans</name>
    <dbReference type="NCBI Taxonomy" id="1508390"/>
    <lineage>
        <taxon>Bacteria</taxon>
        <taxon>Bacillati</taxon>
        <taxon>Bacillota</taxon>
        <taxon>Bacilli</taxon>
        <taxon>Bacillales</taxon>
        <taxon>Bacillaceae</taxon>
        <taxon>Aureibacillus</taxon>
    </lineage>
</organism>
<accession>A0A4R6TV58</accession>
<dbReference type="Gene3D" id="3.40.50.1360">
    <property type="match status" value="1"/>
</dbReference>
<dbReference type="GO" id="GO:0004342">
    <property type="term" value="F:glucosamine-6-phosphate deaminase activity"/>
    <property type="evidence" value="ECO:0007669"/>
    <property type="project" value="UniProtKB-UniRule"/>
</dbReference>
<dbReference type="GO" id="GO:0005975">
    <property type="term" value="P:carbohydrate metabolic process"/>
    <property type="evidence" value="ECO:0007669"/>
    <property type="project" value="InterPro"/>
</dbReference>
<proteinExistence type="inferred from homology"/>
<dbReference type="EMBL" id="SNYJ01000020">
    <property type="protein sequence ID" value="TDQ36123.1"/>
    <property type="molecule type" value="Genomic_DNA"/>
</dbReference>
<evidence type="ECO:0000256" key="1">
    <source>
        <dbReference type="ARBA" id="ARBA00000644"/>
    </source>
</evidence>
<dbReference type="InterPro" id="IPR018321">
    <property type="entry name" value="Glucosamine6P_isomerase_CS"/>
</dbReference>
<dbReference type="PANTHER" id="PTHR11280">
    <property type="entry name" value="GLUCOSAMINE-6-PHOSPHATE ISOMERASE"/>
    <property type="match status" value="1"/>
</dbReference>
<dbReference type="NCBIfam" id="TIGR00502">
    <property type="entry name" value="nagB"/>
    <property type="match status" value="1"/>
</dbReference>